<proteinExistence type="predicted"/>
<sequence length="125" mass="14332">MNTERTLRCCEQKYDVAKARKAQIYQQLLLIQRPGTSPQAQKDTKEQMRDQATLACLYDQQEGPTSLDTSAVQQFLASVMLPLSDDQLAEIQQAIIQIYNMNIYRFEVMQTQHGVFASYGNYSTQ</sequence>
<dbReference type="WBParaSite" id="nRc.2.0.1.t01311-RA">
    <property type="protein sequence ID" value="nRc.2.0.1.t01311-RA"/>
    <property type="gene ID" value="nRc.2.0.1.g01311"/>
</dbReference>
<evidence type="ECO:0000313" key="2">
    <source>
        <dbReference type="WBParaSite" id="nRc.2.0.1.t01311-RA"/>
    </source>
</evidence>
<accession>A0A915HJ07</accession>
<organism evidence="1 2">
    <name type="scientific">Romanomermis culicivorax</name>
    <name type="common">Nematode worm</name>
    <dbReference type="NCBI Taxonomy" id="13658"/>
    <lineage>
        <taxon>Eukaryota</taxon>
        <taxon>Metazoa</taxon>
        <taxon>Ecdysozoa</taxon>
        <taxon>Nematoda</taxon>
        <taxon>Enoplea</taxon>
        <taxon>Dorylaimia</taxon>
        <taxon>Mermithida</taxon>
        <taxon>Mermithoidea</taxon>
        <taxon>Mermithidae</taxon>
        <taxon>Romanomermis</taxon>
    </lineage>
</organism>
<protein>
    <submittedName>
        <fullName evidence="2">Uncharacterized protein</fullName>
    </submittedName>
</protein>
<name>A0A915HJ07_ROMCU</name>
<dbReference type="Proteomes" id="UP000887565">
    <property type="component" value="Unplaced"/>
</dbReference>
<dbReference type="AlphaFoldDB" id="A0A915HJ07"/>
<keyword evidence="1" id="KW-1185">Reference proteome</keyword>
<evidence type="ECO:0000313" key="1">
    <source>
        <dbReference type="Proteomes" id="UP000887565"/>
    </source>
</evidence>
<reference evidence="2" key="1">
    <citation type="submission" date="2022-11" db="UniProtKB">
        <authorList>
            <consortium name="WormBaseParasite"/>
        </authorList>
    </citation>
    <scope>IDENTIFICATION</scope>
</reference>